<proteinExistence type="predicted"/>
<feature type="region of interest" description="Disordered" evidence="1">
    <location>
        <begin position="462"/>
        <end position="537"/>
    </location>
</feature>
<dbReference type="Proteomes" id="UP001221757">
    <property type="component" value="Unassembled WGS sequence"/>
</dbReference>
<keyword evidence="2" id="KW-0812">Transmembrane</keyword>
<name>A0AAD7H002_MYCRO</name>
<reference evidence="3" key="1">
    <citation type="submission" date="2023-03" db="EMBL/GenBank/DDBJ databases">
        <title>Massive genome expansion in bonnet fungi (Mycena s.s.) driven by repeated elements and novel gene families across ecological guilds.</title>
        <authorList>
            <consortium name="Lawrence Berkeley National Laboratory"/>
            <person name="Harder C.B."/>
            <person name="Miyauchi S."/>
            <person name="Viragh M."/>
            <person name="Kuo A."/>
            <person name="Thoen E."/>
            <person name="Andreopoulos B."/>
            <person name="Lu D."/>
            <person name="Skrede I."/>
            <person name="Drula E."/>
            <person name="Henrissat B."/>
            <person name="Morin E."/>
            <person name="Kohler A."/>
            <person name="Barry K."/>
            <person name="LaButti K."/>
            <person name="Morin E."/>
            <person name="Salamov A."/>
            <person name="Lipzen A."/>
            <person name="Mereny Z."/>
            <person name="Hegedus B."/>
            <person name="Baldrian P."/>
            <person name="Stursova M."/>
            <person name="Weitz H."/>
            <person name="Taylor A."/>
            <person name="Grigoriev I.V."/>
            <person name="Nagy L.G."/>
            <person name="Martin F."/>
            <person name="Kauserud H."/>
        </authorList>
    </citation>
    <scope>NUCLEOTIDE SEQUENCE</scope>
    <source>
        <strain evidence="3">CBHHK067</strain>
    </source>
</reference>
<evidence type="ECO:0000256" key="1">
    <source>
        <dbReference type="SAM" id="MobiDB-lite"/>
    </source>
</evidence>
<organism evidence="3 4">
    <name type="scientific">Mycena rosella</name>
    <name type="common">Pink bonnet</name>
    <name type="synonym">Agaricus rosellus</name>
    <dbReference type="NCBI Taxonomy" id="1033263"/>
    <lineage>
        <taxon>Eukaryota</taxon>
        <taxon>Fungi</taxon>
        <taxon>Dikarya</taxon>
        <taxon>Basidiomycota</taxon>
        <taxon>Agaricomycotina</taxon>
        <taxon>Agaricomycetes</taxon>
        <taxon>Agaricomycetidae</taxon>
        <taxon>Agaricales</taxon>
        <taxon>Marasmiineae</taxon>
        <taxon>Mycenaceae</taxon>
        <taxon>Mycena</taxon>
    </lineage>
</organism>
<protein>
    <submittedName>
        <fullName evidence="3">Uncharacterized protein</fullName>
    </submittedName>
</protein>
<feature type="region of interest" description="Disordered" evidence="1">
    <location>
        <begin position="282"/>
        <end position="317"/>
    </location>
</feature>
<keyword evidence="2" id="KW-0472">Membrane</keyword>
<evidence type="ECO:0000313" key="3">
    <source>
        <dbReference type="EMBL" id="KAJ7708795.1"/>
    </source>
</evidence>
<feature type="transmembrane region" description="Helical" evidence="2">
    <location>
        <begin position="156"/>
        <end position="182"/>
    </location>
</feature>
<dbReference type="AlphaFoldDB" id="A0AAD7H002"/>
<keyword evidence="2" id="KW-1133">Transmembrane helix</keyword>
<comment type="caution">
    <text evidence="3">The sequence shown here is derived from an EMBL/GenBank/DDBJ whole genome shotgun (WGS) entry which is preliminary data.</text>
</comment>
<feature type="compositionally biased region" description="Low complexity" evidence="1">
    <location>
        <begin position="481"/>
        <end position="515"/>
    </location>
</feature>
<sequence>MSHAPHARAAHVRHANRAGGFGGLGNGNGLGFTFPGFGLPGATTETTTTSTATTSSTTTSQATSTSTTSSSAASSTSTTTTTTTTSSAVQPSSSSTATTTTSLTTTSTPSVPITTTYSGTALHDNITKSVTHVVTAAASSSPSASGSGLPASSNALVAPVIGGVAGGILGLAGLIFMVTFFLRRRRGGEQQALNFDPDSFRRSALIISDPPTHQETVARGFNPPPPVMMERRQMYIPNSTYSPSHDGLSPSSGNPLVFQAPFSPITPSATSPVSAYDHNNHWPAPVLTRNTSASSGSHHEHAQYPQYAQEPALPTSRNSLPVPDEYLDLERTSVTPYQAAQYVEISKHLNTEVPKGLDTPAVTEFVVTKMASKDAELPALPPKDPFADAQADADDPLPMVQELSFPSPPSPVRTTSARARIDSTPPTLPAITIQSRVSVASTYLSDAGSNSPFAPGFPAGQTLVIRGPADGPGHSPLGSRFPVSPSPLASSFSVPSPPASQNAFPAAPPAAAQPRPDAKQRQSVYTMYDPEDAYGGI</sequence>
<feature type="region of interest" description="Disordered" evidence="1">
    <location>
        <begin position="403"/>
        <end position="426"/>
    </location>
</feature>
<dbReference type="EMBL" id="JARKIE010000003">
    <property type="protein sequence ID" value="KAJ7708795.1"/>
    <property type="molecule type" value="Genomic_DNA"/>
</dbReference>
<feature type="region of interest" description="Disordered" evidence="1">
    <location>
        <begin position="43"/>
        <end position="113"/>
    </location>
</feature>
<evidence type="ECO:0000256" key="2">
    <source>
        <dbReference type="SAM" id="Phobius"/>
    </source>
</evidence>
<gene>
    <name evidence="3" type="ORF">B0H17DRAFT_1324915</name>
</gene>
<evidence type="ECO:0000313" key="4">
    <source>
        <dbReference type="Proteomes" id="UP001221757"/>
    </source>
</evidence>
<accession>A0AAD7H002</accession>
<keyword evidence="4" id="KW-1185">Reference proteome</keyword>